<name>A0A8S0XA13_9FIRM</name>
<proteinExistence type="predicted"/>
<sequence length="105" mass="11858">MREIILQGQAEKLRAALFEDNELVEVFEGEESGGLVGNIYLGRVENVLPGMQAAFVDIGLEKTPSFTWGMRCPPVLWTKKSGRSSRPTFGWNRFYGPVSSFWCRL</sequence>
<dbReference type="GO" id="GO:0004540">
    <property type="term" value="F:RNA nuclease activity"/>
    <property type="evidence" value="ECO:0007669"/>
    <property type="project" value="InterPro"/>
</dbReference>
<dbReference type="InterPro" id="IPR012340">
    <property type="entry name" value="NA-bd_OB-fold"/>
</dbReference>
<gene>
    <name evidence="1" type="ORF">DEACI_0048</name>
</gene>
<dbReference type="InterPro" id="IPR004659">
    <property type="entry name" value="RNase_E/G"/>
</dbReference>
<dbReference type="EMBL" id="LR746496">
    <property type="protein sequence ID" value="CAA7599426.1"/>
    <property type="molecule type" value="Genomic_DNA"/>
</dbReference>
<dbReference type="GO" id="GO:0005737">
    <property type="term" value="C:cytoplasm"/>
    <property type="evidence" value="ECO:0007669"/>
    <property type="project" value="TreeGrafter"/>
</dbReference>
<reference evidence="1" key="1">
    <citation type="submission" date="2020-01" db="EMBL/GenBank/DDBJ databases">
        <authorList>
            <person name="Hornung B."/>
        </authorList>
    </citation>
    <scope>NUCLEOTIDE SEQUENCE</scope>
    <source>
        <strain evidence="1">PacBioINE</strain>
    </source>
</reference>
<dbReference type="Proteomes" id="UP000836597">
    <property type="component" value="Chromosome"/>
</dbReference>
<dbReference type="PANTHER" id="PTHR30001">
    <property type="entry name" value="RIBONUCLEASE"/>
    <property type="match status" value="1"/>
</dbReference>
<evidence type="ECO:0000313" key="1">
    <source>
        <dbReference type="EMBL" id="CAA7599426.1"/>
    </source>
</evidence>
<protein>
    <submittedName>
        <fullName evidence="1">Nucleic acid-binding, OB-fold</fullName>
    </submittedName>
</protein>
<dbReference type="GO" id="GO:0006364">
    <property type="term" value="P:rRNA processing"/>
    <property type="evidence" value="ECO:0007669"/>
    <property type="project" value="TreeGrafter"/>
</dbReference>
<dbReference type="GO" id="GO:0003723">
    <property type="term" value="F:RNA binding"/>
    <property type="evidence" value="ECO:0007669"/>
    <property type="project" value="InterPro"/>
</dbReference>
<accession>A0A8S0XA13</accession>
<dbReference type="AlphaFoldDB" id="A0A8S0XA13"/>
<dbReference type="Gene3D" id="2.40.50.140">
    <property type="entry name" value="Nucleic acid-binding proteins"/>
    <property type="match status" value="1"/>
</dbReference>
<dbReference type="PANTHER" id="PTHR30001:SF0">
    <property type="entry name" value="RIBONUCLEASE G"/>
    <property type="match status" value="1"/>
</dbReference>
<dbReference type="KEGG" id="aacx:DEACI_0048"/>
<organism evidence="1">
    <name type="scientific">Acididesulfobacillus acetoxydans</name>
    <dbReference type="NCBI Taxonomy" id="1561005"/>
    <lineage>
        <taxon>Bacteria</taxon>
        <taxon>Bacillati</taxon>
        <taxon>Bacillota</taxon>
        <taxon>Clostridia</taxon>
        <taxon>Eubacteriales</taxon>
        <taxon>Peptococcaceae</taxon>
        <taxon>Acididesulfobacillus</taxon>
    </lineage>
</organism>